<dbReference type="SUPFAM" id="SSF89155">
    <property type="entry name" value="TorD-like"/>
    <property type="match status" value="1"/>
</dbReference>
<dbReference type="PANTHER" id="PTHR34227:SF1">
    <property type="entry name" value="DIMETHYL SULFOXIDE REDUCTASE CHAPERONE-RELATED"/>
    <property type="match status" value="1"/>
</dbReference>
<dbReference type="Proteomes" id="UP000478463">
    <property type="component" value="Chromosome"/>
</dbReference>
<name>A0A6L7ISG8_9ACTN</name>
<dbReference type="EMBL" id="CP063310">
    <property type="protein sequence ID" value="QOS66852.1"/>
    <property type="molecule type" value="Genomic_DNA"/>
</dbReference>
<dbReference type="AlphaFoldDB" id="A0A6L7ISG8"/>
<evidence type="ECO:0000256" key="1">
    <source>
        <dbReference type="ARBA" id="ARBA00023186"/>
    </source>
</evidence>
<dbReference type="InterPro" id="IPR050289">
    <property type="entry name" value="TorD/DmsD_chaperones"/>
</dbReference>
<sequence>METDDLNLIELMGDRALAYRFLSRAYRTAPDAAFVAALRAASADRPAEDPLAPFFAELASADASDDEALRIDLAADYNRLYLGMGPHPVPPYESVYTSPEGLLMQDARDEVLAAYRSQGLDAPDDFNLPEDHLALECAFAAELAERTAAACERGDRETVDGLVACQRAFVEEHLGAWVPAFADDAEKRARTSFYRGLAALAREQVEADRAVLAEL</sequence>
<reference evidence="2 3" key="1">
    <citation type="submission" date="2020-10" db="EMBL/GenBank/DDBJ databases">
        <title>Eggerthella sp. nov., isolated from human feces.</title>
        <authorList>
            <person name="Yajun G."/>
        </authorList>
    </citation>
    <scope>NUCLEOTIDE SEQUENCE [LARGE SCALE GENOMIC DNA]</scope>
    <source>
        <strain evidence="2 3">HF-1101</strain>
    </source>
</reference>
<accession>A0A6L7ISG8</accession>
<dbReference type="Gene3D" id="1.10.3480.10">
    <property type="entry name" value="TorD-like"/>
    <property type="match status" value="1"/>
</dbReference>
<dbReference type="KEGG" id="egd:GS424_009815"/>
<evidence type="ECO:0000313" key="2">
    <source>
        <dbReference type="EMBL" id="QOS66852.1"/>
    </source>
</evidence>
<gene>
    <name evidence="2" type="ORF">GS424_009815</name>
</gene>
<dbReference type="InterPro" id="IPR036411">
    <property type="entry name" value="TorD-like_sf"/>
</dbReference>
<keyword evidence="1" id="KW-0143">Chaperone</keyword>
<organism evidence="2 3">
    <name type="scientific">Eggerthella guodeyinii</name>
    <dbReference type="NCBI Taxonomy" id="2690837"/>
    <lineage>
        <taxon>Bacteria</taxon>
        <taxon>Bacillati</taxon>
        <taxon>Actinomycetota</taxon>
        <taxon>Coriobacteriia</taxon>
        <taxon>Eggerthellales</taxon>
        <taxon>Eggerthellaceae</taxon>
        <taxon>Eggerthella</taxon>
    </lineage>
</organism>
<protein>
    <submittedName>
        <fullName evidence="2">Molecular chaperone TorD family protein</fullName>
    </submittedName>
</protein>
<dbReference type="Pfam" id="PF02613">
    <property type="entry name" value="Nitrate_red_del"/>
    <property type="match status" value="1"/>
</dbReference>
<dbReference type="PANTHER" id="PTHR34227">
    <property type="entry name" value="CHAPERONE PROTEIN YCDY"/>
    <property type="match status" value="1"/>
</dbReference>
<dbReference type="InterPro" id="IPR020945">
    <property type="entry name" value="DMSO/NO3_reduct_chaperone"/>
</dbReference>
<proteinExistence type="predicted"/>
<dbReference type="RefSeq" id="WP_160942374.1">
    <property type="nucleotide sequence ID" value="NZ_CP063310.1"/>
</dbReference>
<evidence type="ECO:0000313" key="3">
    <source>
        <dbReference type="Proteomes" id="UP000478463"/>
    </source>
</evidence>